<evidence type="ECO:0000313" key="2">
    <source>
        <dbReference type="EMBL" id="TWG18036.1"/>
    </source>
</evidence>
<organism evidence="2 3">
    <name type="scientific">Micromonospora taraxaci</name>
    <dbReference type="NCBI Taxonomy" id="1316803"/>
    <lineage>
        <taxon>Bacteria</taxon>
        <taxon>Bacillati</taxon>
        <taxon>Actinomycetota</taxon>
        <taxon>Actinomycetes</taxon>
        <taxon>Micromonosporales</taxon>
        <taxon>Micromonosporaceae</taxon>
        <taxon>Micromonospora</taxon>
    </lineage>
</organism>
<sequence length="82" mass="8815">MLPGPTDTAFFERAEMEDTRVGSGKKDDPAKVAEQGFAAMMMGDQTVTAGSLVNKVQTAEGPARRRALCAWRVTRSSRPSPS</sequence>
<feature type="compositionally biased region" description="Basic and acidic residues" evidence="1">
    <location>
        <begin position="10"/>
        <end position="29"/>
    </location>
</feature>
<reference evidence="2 3" key="1">
    <citation type="submission" date="2019-06" db="EMBL/GenBank/DDBJ databases">
        <title>Sequencing the genomes of 1000 actinobacteria strains.</title>
        <authorList>
            <person name="Klenk H.-P."/>
        </authorList>
    </citation>
    <scope>NUCLEOTIDE SEQUENCE [LARGE SCALE GENOMIC DNA]</scope>
    <source>
        <strain evidence="2 3">DSM 45885</strain>
    </source>
</reference>
<dbReference type="GeneID" id="300128925"/>
<comment type="caution">
    <text evidence="2">The sequence shown here is derived from an EMBL/GenBank/DDBJ whole genome shotgun (WGS) entry which is preliminary data.</text>
</comment>
<dbReference type="RefSeq" id="WP_244311703.1">
    <property type="nucleotide sequence ID" value="NZ_VIWZ01000001.1"/>
</dbReference>
<feature type="region of interest" description="Disordered" evidence="1">
    <location>
        <begin position="1"/>
        <end position="29"/>
    </location>
</feature>
<dbReference type="EMBL" id="VIWZ01000001">
    <property type="protein sequence ID" value="TWG18036.1"/>
    <property type="molecule type" value="Genomic_DNA"/>
</dbReference>
<evidence type="ECO:0000313" key="3">
    <source>
        <dbReference type="Proteomes" id="UP000317685"/>
    </source>
</evidence>
<name>A0A561W2E5_9ACTN</name>
<dbReference type="AlphaFoldDB" id="A0A561W2E5"/>
<proteinExistence type="predicted"/>
<keyword evidence="3" id="KW-1185">Reference proteome</keyword>
<dbReference type="Proteomes" id="UP000317685">
    <property type="component" value="Unassembled WGS sequence"/>
</dbReference>
<gene>
    <name evidence="2" type="ORF">FHU34_113380</name>
</gene>
<protein>
    <submittedName>
        <fullName evidence="2">Uncharacterized protein</fullName>
    </submittedName>
</protein>
<accession>A0A561W2E5</accession>
<evidence type="ECO:0000256" key="1">
    <source>
        <dbReference type="SAM" id="MobiDB-lite"/>
    </source>
</evidence>